<proteinExistence type="predicted"/>
<dbReference type="Proteomes" id="UP000240009">
    <property type="component" value="Unassembled WGS sequence"/>
</dbReference>
<dbReference type="EMBL" id="PUIA01000051">
    <property type="protein sequence ID" value="PQO28025.1"/>
    <property type="molecule type" value="Genomic_DNA"/>
</dbReference>
<evidence type="ECO:0000313" key="2">
    <source>
        <dbReference type="Proteomes" id="UP000240009"/>
    </source>
</evidence>
<dbReference type="OrthoDB" id="290231at2"/>
<name>A0A2S8F793_9BACT</name>
<sequence length="102" mass="11087">MRSNIINIRANFAAVVARVFVVAVDVIRNASATCLRLYGHTWQQYGPKTWGKQSPPKPSEHDLPCDALRCLGGGSLLLGSTASMSLSMRFRNEGSLGLIPRS</sequence>
<comment type="caution">
    <text evidence="1">The sequence shown here is derived from an EMBL/GenBank/DDBJ whole genome shotgun (WGS) entry which is preliminary data.</text>
</comment>
<reference evidence="1 2" key="1">
    <citation type="submission" date="2018-02" db="EMBL/GenBank/DDBJ databases">
        <title>Comparative genomes isolates from brazilian mangrove.</title>
        <authorList>
            <person name="Araujo J.E."/>
            <person name="Taketani R.G."/>
            <person name="Silva M.C.P."/>
            <person name="Loureco M.V."/>
            <person name="Andreote F.D."/>
        </authorList>
    </citation>
    <scope>NUCLEOTIDE SEQUENCE [LARGE SCALE GENOMIC DNA]</scope>
    <source>
        <strain evidence="1 2">HEX-2 MGV</strain>
    </source>
</reference>
<dbReference type="RefSeq" id="WP_105355647.1">
    <property type="nucleotide sequence ID" value="NZ_PUIA01000051.1"/>
</dbReference>
<evidence type="ECO:0000313" key="1">
    <source>
        <dbReference type="EMBL" id="PQO28025.1"/>
    </source>
</evidence>
<accession>A0A2S8F793</accession>
<protein>
    <submittedName>
        <fullName evidence="1">Uncharacterized protein</fullName>
    </submittedName>
</protein>
<organism evidence="1 2">
    <name type="scientific">Blastopirellula marina</name>
    <dbReference type="NCBI Taxonomy" id="124"/>
    <lineage>
        <taxon>Bacteria</taxon>
        <taxon>Pseudomonadati</taxon>
        <taxon>Planctomycetota</taxon>
        <taxon>Planctomycetia</taxon>
        <taxon>Pirellulales</taxon>
        <taxon>Pirellulaceae</taxon>
        <taxon>Blastopirellula</taxon>
    </lineage>
</organism>
<dbReference type="AlphaFoldDB" id="A0A2S8F793"/>
<gene>
    <name evidence="1" type="ORF">C5Y96_16755</name>
</gene>